<dbReference type="PROSITE" id="PS50238">
    <property type="entry name" value="RHOGAP"/>
    <property type="match status" value="1"/>
</dbReference>
<dbReference type="Pfam" id="PF00617">
    <property type="entry name" value="RasGEF"/>
    <property type="match status" value="1"/>
</dbReference>
<sequence>MKSRKTKPSASNKSDEHRTSALSFFKNRLFNSHETSAINSIAAESSTSTSSSRPISRRSPISIDIPKSAQTTGWSTSADRPISKSFEEPMYLEVSRSTSNSSSNSNNTVKKNPRPVSMMGLRRITTGSSDSSTTSPTVVKRRKPLDHNDKDRSSLIIIKEGFLFKKADFRAFHKAHNHRGWKLYRIVLRGHKLYLYKLSSESPLRSLVPSPKHHRQQQQQQQASLFSQQQQQQQQQQEQEDPIIIHHPADRFHDEQLRRSYIYGAKFKDGNKNVDLLIFSEQVVVGTYIEQQQWREECRIPLDHLRVVKRGDKLIFIIENDNKERVFTSFSNEVQLAWINAFESQAGLPKSNICKKDEEQQLPSDNTQLYVTTDADGRRIILGGTISALIHELLTSEDPDREYMNAFLLTFPMFTSSATIRNILEAYISHTPQVGGRIVDLVQLYCTHFMQDIVGDVANGLILLMESLEENEHTDDQLRDKSIRTKELVLTTVKRNGDEAGGAGIAPESSTDATAPPLTIDDDDEGCYYGETKTNTVEDIPGFEKRTASLNRQRPTSVNLSNMLITGLTPALFLTIDPECFAEQVYWFHFSQQRQHESTLMNLLTYVPRPQTSPQVVNSLVFTTASPHFLTKLIRNQILIESQQEGDIIGLGTENMTLTRSMLLEHWIRVGIALTKLGDMTGWCAVATAICSLGVIRLKESWKAVERNLVATVTQQWVGMLAEYGLFAQDMWLEGWEKTVAVDEFARIMDPPSSTEQEGLPFFGTLRQAVDRLRKHLKNEYDDEQHTINFSKYWRIYHVVRQSLDTWTAMNHCRFQKQDQGVEGQVPSFKVVGPLQAFFEHSVNDFISVPHDFKYLQECSLACEPRIFGQSYDRHRKFDSLHGIDVAPPSSATLTFPEILEGYTLFQQQQYQPQQSLDSEFSTSPRSQQHLRKKGSCPSIKSDEVVAPTTPMSATSAPHRPAPRDHGRSSPRVTRRKMFRRRTYSFPPGGAGSTTSCSVGTDTDTINSSSSSTKKSEEYSDSYIDSLHSKTWLGSLISHRHGSYSAKAILDAVQLRKDKGMSDCTLVVENGDLILKASTLVQADDSVTKKSLKKSTSGGFLALADKGSSGIRSRSGTINSMTPTTSEKLQKNEEDISENSNRTSINNNNSSNNTKKGTPIFVNVKAGRLERLVEVLVNGVSRYDKDMRDQWHLSSQLLDREFNPQHLALDEEEYINAFFVTYRSFCSVVELLELLRNIFTGAVSAGRLAKQRKTSVLEDVFQSSTKTVNNTTTTTNDVINTKVDFDWRVVVSIQRRVVSLMLHWMEEHFYDFVDEIEILNHIGQFLQQAQDALEAWRTVVQQSTTIATNDQHVSLTAAKHIDRQLEELRKQFIYKILTPSYDLKAIDYDIGCSRNVDELYKQVMSGTQGFRTTITHGTRKSMAFSLSTQTMEDAPSTSLVDQQSASILLKQADQCVRQLFASVTLQDWIQTFDVFEAQSSDLYAWLPSHKASQTPPMSMTLSPVQDAPTAQPTDYHIPQDDVMISDVFTAIEGARRSIVSPSAFSADDLLLAFPSSIQYLYCMHFIIRSWVIHEITSRSIDFQTRVQRIDKFLQMVVISKSATERMVLFPELRDVEDRPRRVPGFVEYAIASALISPEVRLFSKAWMYVARQYGPQPQQQPETLECLLSHVQRSIHNNTTNGVDNKKSDSMVLLVPSVGWIFDRMLELCAAVPDTYNSNEHMINFDKRRYVFHFLQLVMNAQMDLEEQQQQQQGYLSFIICPQMNKSTWKDFKDYANKENKQGGSGGVGGGTSISSIRGASAKGQHGVFSKLVSEQQEKLKRNIKERDRIDKEWRELQHKLQKRQNEQARYIEKQERKNHKHSNSNQLHYHQQHLPKLNSLFRGLRPTSLSTSSSSTLNTSSIATKSLTDPAGSVQFQTAKASTVINLIHSTTSVASAYTKRDHVFRIVTEEGGQSLFQATNREDMVDWMQQINNAAREGAVKRRSVLASDEQQRNSRFCEEDPTRRGTSDAAINIQQLNTRKSVYGVELVILMNDGSVPLLVEKCIAEIEKRGLEEVGIYRTAGTGSVVEQLKSEFNSDMSKVNLSDPQWADINVVADALKQFLRNIPGSLMTHIYYDEFIIAAASEDHDQRVYLIKQVIQKLPDPNYILLKRLIEHFVIVTDFEATNHMYATNLAIVFGPTLLQPAPGPASFATTMSNLGHHQTIVKYLILHFHYFFDIEEVEEIINDDD</sequence>
<evidence type="ECO:0000313" key="8">
    <source>
        <dbReference type="EMBL" id="KAG2227498.1"/>
    </source>
</evidence>
<feature type="compositionally biased region" description="Basic residues" evidence="3">
    <location>
        <begin position="973"/>
        <end position="983"/>
    </location>
</feature>
<dbReference type="InterPro" id="IPR001849">
    <property type="entry name" value="PH_domain"/>
</dbReference>
<dbReference type="Pfam" id="PF00620">
    <property type="entry name" value="RhoGAP"/>
    <property type="match status" value="1"/>
</dbReference>
<dbReference type="SUPFAM" id="SSF48366">
    <property type="entry name" value="Ras GEF"/>
    <property type="match status" value="2"/>
</dbReference>
<evidence type="ECO:0000256" key="3">
    <source>
        <dbReference type="SAM" id="MobiDB-lite"/>
    </source>
</evidence>
<gene>
    <name evidence="8" type="ORF">INT45_007524</name>
</gene>
<evidence type="ECO:0000259" key="6">
    <source>
        <dbReference type="PROSITE" id="PS50212"/>
    </source>
</evidence>
<dbReference type="InterPro" id="IPR050729">
    <property type="entry name" value="Rho-GAP"/>
</dbReference>
<evidence type="ECO:0000256" key="1">
    <source>
        <dbReference type="ARBA" id="ARBA00022468"/>
    </source>
</evidence>
<dbReference type="Gene3D" id="1.20.870.10">
    <property type="entry name" value="Son of sevenless (SoS) protein Chain: S domain 1"/>
    <property type="match status" value="2"/>
</dbReference>
<reference evidence="8 9" key="1">
    <citation type="submission" date="2020-12" db="EMBL/GenBank/DDBJ databases">
        <title>Metabolic potential, ecology and presence of endohyphal bacteria is reflected in genomic diversity of Mucoromycotina.</title>
        <authorList>
            <person name="Muszewska A."/>
            <person name="Okrasinska A."/>
            <person name="Steczkiewicz K."/>
            <person name="Drgas O."/>
            <person name="Orlowska M."/>
            <person name="Perlinska-Lenart U."/>
            <person name="Aleksandrzak-Piekarczyk T."/>
            <person name="Szatraj K."/>
            <person name="Zielenkiewicz U."/>
            <person name="Pilsyk S."/>
            <person name="Malc E."/>
            <person name="Mieczkowski P."/>
            <person name="Kruszewska J.S."/>
            <person name="Biernat P."/>
            <person name="Pawlowska J."/>
        </authorList>
    </citation>
    <scope>NUCLEOTIDE SEQUENCE [LARGE SCALE GENOMIC DNA]</scope>
    <source>
        <strain evidence="8 9">CBS 142.35</strain>
    </source>
</reference>
<feature type="region of interest" description="Disordered" evidence="3">
    <location>
        <begin position="914"/>
        <end position="1018"/>
    </location>
</feature>
<dbReference type="PANTHER" id="PTHR23176">
    <property type="entry name" value="RHO/RAC/CDC GTPASE-ACTIVATING PROTEIN"/>
    <property type="match status" value="1"/>
</dbReference>
<accession>A0A8H7VSU6</accession>
<dbReference type="InterPro" id="IPR008936">
    <property type="entry name" value="Rho_GTPase_activation_prot"/>
</dbReference>
<dbReference type="Proteomes" id="UP000646827">
    <property type="component" value="Unassembled WGS sequence"/>
</dbReference>
<protein>
    <submittedName>
        <fullName evidence="8">Uncharacterized protein</fullName>
    </submittedName>
</protein>
<feature type="region of interest" description="Disordered" evidence="3">
    <location>
        <begin position="498"/>
        <end position="524"/>
    </location>
</feature>
<feature type="compositionally biased region" description="Polar residues" evidence="3">
    <location>
        <begin position="69"/>
        <end position="78"/>
    </location>
</feature>
<dbReference type="SUPFAM" id="SSF50729">
    <property type="entry name" value="PH domain-like"/>
    <property type="match status" value="2"/>
</dbReference>
<feature type="compositionally biased region" description="Polar residues" evidence="3">
    <location>
        <begin position="993"/>
        <end position="1007"/>
    </location>
</feature>
<dbReference type="GO" id="GO:0005737">
    <property type="term" value="C:cytoplasm"/>
    <property type="evidence" value="ECO:0007669"/>
    <property type="project" value="TreeGrafter"/>
</dbReference>
<evidence type="ECO:0000259" key="7">
    <source>
        <dbReference type="PROSITE" id="PS50238"/>
    </source>
</evidence>
<dbReference type="PROSITE" id="PS50003">
    <property type="entry name" value="PH_DOMAIN"/>
    <property type="match status" value="2"/>
</dbReference>
<dbReference type="InterPro" id="IPR000651">
    <property type="entry name" value="Ras-like_Gua-exchang_fac_N"/>
</dbReference>
<dbReference type="Gene3D" id="1.10.555.10">
    <property type="entry name" value="Rho GTPase activation protein"/>
    <property type="match status" value="1"/>
</dbReference>
<feature type="compositionally biased region" description="Low complexity" evidence="3">
    <location>
        <begin position="125"/>
        <end position="137"/>
    </location>
</feature>
<dbReference type="SUPFAM" id="SSF48350">
    <property type="entry name" value="GTPase activation domain, GAP"/>
    <property type="match status" value="1"/>
</dbReference>
<dbReference type="Gene3D" id="1.10.840.10">
    <property type="entry name" value="Ras guanine-nucleotide exchange factors catalytic domain"/>
    <property type="match status" value="2"/>
</dbReference>
<name>A0A8H7VSU6_9FUNG</name>
<dbReference type="InterPro" id="IPR023578">
    <property type="entry name" value="Ras_GEF_dom_sf"/>
</dbReference>
<dbReference type="InterPro" id="IPR000198">
    <property type="entry name" value="RhoGAP_dom"/>
</dbReference>
<feature type="domain" description="Rho-GAP" evidence="7">
    <location>
        <begin position="2028"/>
        <end position="2219"/>
    </location>
</feature>
<evidence type="ECO:0000259" key="5">
    <source>
        <dbReference type="PROSITE" id="PS50009"/>
    </source>
</evidence>
<dbReference type="CDD" id="cd06224">
    <property type="entry name" value="REM"/>
    <property type="match status" value="1"/>
</dbReference>
<dbReference type="SMART" id="SM00233">
    <property type="entry name" value="PH"/>
    <property type="match status" value="2"/>
</dbReference>
<comment type="caution">
    <text evidence="8">The sequence shown here is derived from an EMBL/GenBank/DDBJ whole genome shotgun (WGS) entry which is preliminary data.</text>
</comment>
<dbReference type="SMART" id="SM00147">
    <property type="entry name" value="RasGEF"/>
    <property type="match status" value="1"/>
</dbReference>
<dbReference type="GO" id="GO:0005085">
    <property type="term" value="F:guanyl-nucleotide exchange factor activity"/>
    <property type="evidence" value="ECO:0007669"/>
    <property type="project" value="UniProtKB-KW"/>
</dbReference>
<feature type="domain" description="N-terminal Ras-GEF" evidence="6">
    <location>
        <begin position="1160"/>
        <end position="1351"/>
    </location>
</feature>
<feature type="compositionally biased region" description="Low complexity" evidence="3">
    <location>
        <begin position="41"/>
        <end position="68"/>
    </location>
</feature>
<dbReference type="InterPro" id="IPR011993">
    <property type="entry name" value="PH-like_dom_sf"/>
</dbReference>
<feature type="region of interest" description="Disordered" evidence="3">
    <location>
        <begin position="205"/>
        <end position="239"/>
    </location>
</feature>
<organism evidence="8 9">
    <name type="scientific">Circinella minor</name>
    <dbReference type="NCBI Taxonomy" id="1195481"/>
    <lineage>
        <taxon>Eukaryota</taxon>
        <taxon>Fungi</taxon>
        <taxon>Fungi incertae sedis</taxon>
        <taxon>Mucoromycota</taxon>
        <taxon>Mucoromycotina</taxon>
        <taxon>Mucoromycetes</taxon>
        <taxon>Mucorales</taxon>
        <taxon>Lichtheimiaceae</taxon>
        <taxon>Circinella</taxon>
    </lineage>
</organism>
<dbReference type="InterPro" id="IPR001895">
    <property type="entry name" value="RASGEF_cat_dom"/>
</dbReference>
<dbReference type="EMBL" id="JAEPRB010000007">
    <property type="protein sequence ID" value="KAG2227498.1"/>
    <property type="molecule type" value="Genomic_DNA"/>
</dbReference>
<feature type="compositionally biased region" description="Low complexity" evidence="3">
    <location>
        <begin position="217"/>
        <end position="237"/>
    </location>
</feature>
<feature type="compositionally biased region" description="Polar residues" evidence="3">
    <location>
        <begin position="916"/>
        <end position="928"/>
    </location>
</feature>
<dbReference type="SMART" id="SM00324">
    <property type="entry name" value="RhoGAP"/>
    <property type="match status" value="1"/>
</dbReference>
<dbReference type="GO" id="GO:0005096">
    <property type="term" value="F:GTPase activator activity"/>
    <property type="evidence" value="ECO:0007669"/>
    <property type="project" value="UniProtKB-KW"/>
</dbReference>
<feature type="domain" description="Ras-GEF" evidence="5">
    <location>
        <begin position="577"/>
        <end position="866"/>
    </location>
</feature>
<evidence type="ECO:0000256" key="2">
    <source>
        <dbReference type="PROSITE-ProRule" id="PRU00168"/>
    </source>
</evidence>
<dbReference type="GO" id="GO:0007264">
    <property type="term" value="P:small GTPase-mediated signal transduction"/>
    <property type="evidence" value="ECO:0007669"/>
    <property type="project" value="InterPro"/>
</dbReference>
<dbReference type="PROSITE" id="PS50212">
    <property type="entry name" value="RASGEF_NTER"/>
    <property type="match status" value="2"/>
</dbReference>
<dbReference type="SMART" id="SM00229">
    <property type="entry name" value="RasGEFN"/>
    <property type="match status" value="2"/>
</dbReference>
<feature type="compositionally biased region" description="Low complexity" evidence="3">
    <location>
        <begin position="94"/>
        <end position="110"/>
    </location>
</feature>
<dbReference type="PANTHER" id="PTHR23176:SF129">
    <property type="entry name" value="RHO GTPASE ACTIVATING PROTEIN AT 16F, ISOFORM E-RELATED"/>
    <property type="match status" value="1"/>
</dbReference>
<dbReference type="Pfam" id="PF15410">
    <property type="entry name" value="PH_9"/>
    <property type="match status" value="1"/>
</dbReference>
<dbReference type="Gene3D" id="2.30.29.30">
    <property type="entry name" value="Pleckstrin-homology domain (PH domain)/Phosphotyrosine-binding domain (PTB)"/>
    <property type="match status" value="2"/>
</dbReference>
<dbReference type="InterPro" id="IPR036964">
    <property type="entry name" value="RASGEF_cat_dom_sf"/>
</dbReference>
<feature type="region of interest" description="Disordered" evidence="3">
    <location>
        <begin position="93"/>
        <end position="147"/>
    </location>
</feature>
<feature type="domain" description="PH" evidence="4">
    <location>
        <begin position="156"/>
        <end position="347"/>
    </location>
</feature>
<feature type="compositionally biased region" description="Low complexity" evidence="3">
    <location>
        <begin position="1138"/>
        <end position="1153"/>
    </location>
</feature>
<feature type="domain" description="PH" evidence="4">
    <location>
        <begin position="1943"/>
        <end position="1978"/>
    </location>
</feature>
<dbReference type="PROSITE" id="PS50009">
    <property type="entry name" value="RASGEF_CAT"/>
    <property type="match status" value="1"/>
</dbReference>
<keyword evidence="2" id="KW-0344">Guanine-nucleotide releasing factor</keyword>
<evidence type="ECO:0000259" key="4">
    <source>
        <dbReference type="PROSITE" id="PS50003"/>
    </source>
</evidence>
<dbReference type="OrthoDB" id="79452at2759"/>
<keyword evidence="1" id="KW-0343">GTPase activation</keyword>
<feature type="domain" description="N-terminal Ras-GEF" evidence="6">
    <location>
        <begin position="377"/>
        <end position="493"/>
    </location>
</feature>
<dbReference type="Pfam" id="PF00618">
    <property type="entry name" value="RasGEF_N"/>
    <property type="match status" value="1"/>
</dbReference>
<feature type="region of interest" description="Disordered" evidence="3">
    <location>
        <begin position="41"/>
        <end position="81"/>
    </location>
</feature>
<proteinExistence type="predicted"/>
<dbReference type="InterPro" id="IPR041681">
    <property type="entry name" value="PH_9"/>
</dbReference>
<evidence type="ECO:0000313" key="9">
    <source>
        <dbReference type="Proteomes" id="UP000646827"/>
    </source>
</evidence>
<feature type="region of interest" description="Disordered" evidence="3">
    <location>
        <begin position="1112"/>
        <end position="1157"/>
    </location>
</feature>
<keyword evidence="9" id="KW-1185">Reference proteome</keyword>